<dbReference type="RefSeq" id="WP_108827615.1">
    <property type="nucleotide sequence ID" value="NZ_OMOR01000001.1"/>
</dbReference>
<dbReference type="Gene3D" id="1.10.10.1150">
    <property type="entry name" value="Coenzyme PQQ synthesis protein D (PqqD)"/>
    <property type="match status" value="1"/>
</dbReference>
<evidence type="ECO:0000313" key="5">
    <source>
        <dbReference type="Proteomes" id="UP000244880"/>
    </source>
</evidence>
<dbReference type="GO" id="GO:0018189">
    <property type="term" value="P:pyrroloquinoline quinone biosynthetic process"/>
    <property type="evidence" value="ECO:0007669"/>
    <property type="project" value="UniProtKB-UniPathway"/>
</dbReference>
<dbReference type="InterPro" id="IPR022479">
    <property type="entry name" value="PqqD_bac"/>
</dbReference>
<accession>A0A2R8BBU7</accession>
<gene>
    <name evidence="4" type="primary">pqqD</name>
    <name evidence="4" type="ORF">ASD8599_01132</name>
</gene>
<evidence type="ECO:0000256" key="1">
    <source>
        <dbReference type="ARBA" id="ARBA00004886"/>
    </source>
</evidence>
<dbReference type="AlphaFoldDB" id="A0A2R8BBU7"/>
<evidence type="ECO:0000313" key="4">
    <source>
        <dbReference type="EMBL" id="SPH20397.1"/>
    </source>
</evidence>
<keyword evidence="3" id="KW-0884">PQQ biosynthesis</keyword>
<proteinExistence type="predicted"/>
<dbReference type="NCBIfam" id="TIGR03859">
    <property type="entry name" value="PQQ_PqqD"/>
    <property type="match status" value="1"/>
</dbReference>
<name>A0A2R8BBU7_9RHOB</name>
<dbReference type="EMBL" id="OMOR01000001">
    <property type="protein sequence ID" value="SPH20397.1"/>
    <property type="molecule type" value="Genomic_DNA"/>
</dbReference>
<dbReference type="InterPro" id="IPR008792">
    <property type="entry name" value="PQQD"/>
</dbReference>
<dbReference type="Pfam" id="PF05402">
    <property type="entry name" value="PqqD"/>
    <property type="match status" value="1"/>
</dbReference>
<dbReference type="UniPathway" id="UPA00539"/>
<evidence type="ECO:0000256" key="3">
    <source>
        <dbReference type="ARBA" id="ARBA00022905"/>
    </source>
</evidence>
<dbReference type="OrthoDB" id="7995890at2"/>
<organism evidence="4 5">
    <name type="scientific">Ascidiaceihabitans donghaensis</name>
    <dbReference type="NCBI Taxonomy" id="1510460"/>
    <lineage>
        <taxon>Bacteria</taxon>
        <taxon>Pseudomonadati</taxon>
        <taxon>Pseudomonadota</taxon>
        <taxon>Alphaproteobacteria</taxon>
        <taxon>Rhodobacterales</taxon>
        <taxon>Paracoccaceae</taxon>
        <taxon>Ascidiaceihabitans</taxon>
    </lineage>
</organism>
<sequence>MTGITSTTVPAIPRGVRLHEDTVRGLWVLLAPERTINLDPIGLAILQQLDGVRNFGDVVQRLANIYDAPAEQIEGDVAEFITGLADRRILDLNQ</sequence>
<protein>
    <submittedName>
        <fullName evidence="4">Coenzyme PQQ synthesis protein D</fullName>
    </submittedName>
</protein>
<dbReference type="Proteomes" id="UP000244880">
    <property type="component" value="Unassembled WGS sequence"/>
</dbReference>
<dbReference type="GO" id="GO:0048038">
    <property type="term" value="F:quinone binding"/>
    <property type="evidence" value="ECO:0007669"/>
    <property type="project" value="InterPro"/>
</dbReference>
<comment type="pathway">
    <text evidence="1">Cofactor biosynthesis; pyrroloquinoline quinone biosynthesis.</text>
</comment>
<dbReference type="InterPro" id="IPR041881">
    <property type="entry name" value="PqqD_sf"/>
</dbReference>
<reference evidence="4 5" key="1">
    <citation type="submission" date="2018-03" db="EMBL/GenBank/DDBJ databases">
        <authorList>
            <person name="Keele B.F."/>
        </authorList>
    </citation>
    <scope>NUCLEOTIDE SEQUENCE [LARGE SCALE GENOMIC DNA]</scope>
    <source>
        <strain evidence="4 5">CECT 8599</strain>
    </source>
</reference>
<keyword evidence="5" id="KW-1185">Reference proteome</keyword>
<comment type="subunit">
    <text evidence="2">Monomer. Interacts with PqqE.</text>
</comment>
<evidence type="ECO:0000256" key="2">
    <source>
        <dbReference type="ARBA" id="ARBA00011741"/>
    </source>
</evidence>